<evidence type="ECO:0000256" key="3">
    <source>
        <dbReference type="ARBA" id="ARBA00022989"/>
    </source>
</evidence>
<evidence type="ECO:0000313" key="9">
    <source>
        <dbReference type="Proteomes" id="UP001302126"/>
    </source>
</evidence>
<comment type="similarity">
    <text evidence="5">Belongs to the SAT4 family.</text>
</comment>
<feature type="transmembrane region" description="Helical" evidence="6">
    <location>
        <begin position="266"/>
        <end position="284"/>
    </location>
</feature>
<feature type="transmembrane region" description="Helical" evidence="6">
    <location>
        <begin position="188"/>
        <end position="213"/>
    </location>
</feature>
<dbReference type="AlphaFoldDB" id="A0AAN6WNS5"/>
<feature type="transmembrane region" description="Helical" evidence="6">
    <location>
        <begin position="143"/>
        <end position="168"/>
    </location>
</feature>
<protein>
    <recommendedName>
        <fullName evidence="7">Rhodopsin domain-containing protein</fullName>
    </recommendedName>
</protein>
<organism evidence="8 9">
    <name type="scientific">Podospora australis</name>
    <dbReference type="NCBI Taxonomy" id="1536484"/>
    <lineage>
        <taxon>Eukaryota</taxon>
        <taxon>Fungi</taxon>
        <taxon>Dikarya</taxon>
        <taxon>Ascomycota</taxon>
        <taxon>Pezizomycotina</taxon>
        <taxon>Sordariomycetes</taxon>
        <taxon>Sordariomycetidae</taxon>
        <taxon>Sordariales</taxon>
        <taxon>Podosporaceae</taxon>
        <taxon>Podospora</taxon>
    </lineage>
</organism>
<keyword evidence="3 6" id="KW-1133">Transmembrane helix</keyword>
<comment type="subcellular location">
    <subcellularLocation>
        <location evidence="1">Membrane</location>
        <topology evidence="1">Multi-pass membrane protein</topology>
    </subcellularLocation>
</comment>
<dbReference type="Proteomes" id="UP001302126">
    <property type="component" value="Unassembled WGS sequence"/>
</dbReference>
<keyword evidence="9" id="KW-1185">Reference proteome</keyword>
<feature type="transmembrane region" description="Helical" evidence="6">
    <location>
        <begin position="31"/>
        <end position="53"/>
    </location>
</feature>
<feature type="domain" description="Rhodopsin" evidence="7">
    <location>
        <begin position="49"/>
        <end position="284"/>
    </location>
</feature>
<gene>
    <name evidence="8" type="ORF">QBC35DRAFT_443000</name>
</gene>
<reference evidence="8" key="2">
    <citation type="submission" date="2023-05" db="EMBL/GenBank/DDBJ databases">
        <authorList>
            <consortium name="Lawrence Berkeley National Laboratory"/>
            <person name="Steindorff A."/>
            <person name="Hensen N."/>
            <person name="Bonometti L."/>
            <person name="Westerberg I."/>
            <person name="Brannstrom I.O."/>
            <person name="Guillou S."/>
            <person name="Cros-Aarteil S."/>
            <person name="Calhoun S."/>
            <person name="Haridas S."/>
            <person name="Kuo A."/>
            <person name="Mondo S."/>
            <person name="Pangilinan J."/>
            <person name="Riley R."/>
            <person name="Labutti K."/>
            <person name="Andreopoulos B."/>
            <person name="Lipzen A."/>
            <person name="Chen C."/>
            <person name="Yanf M."/>
            <person name="Daum C."/>
            <person name="Ng V."/>
            <person name="Clum A."/>
            <person name="Ohm R."/>
            <person name="Martin F."/>
            <person name="Silar P."/>
            <person name="Natvig D."/>
            <person name="Lalanne C."/>
            <person name="Gautier V."/>
            <person name="Ament-Velasquez S.L."/>
            <person name="Kruys A."/>
            <person name="Hutchinson M.I."/>
            <person name="Powell A.J."/>
            <person name="Barry K."/>
            <person name="Miller A.N."/>
            <person name="Grigoriev I.V."/>
            <person name="Debuchy R."/>
            <person name="Gladieux P."/>
            <person name="Thoren M.H."/>
            <person name="Johannesson H."/>
        </authorList>
    </citation>
    <scope>NUCLEOTIDE SEQUENCE</scope>
    <source>
        <strain evidence="8">PSN309</strain>
    </source>
</reference>
<comment type="caution">
    <text evidence="8">The sequence shown here is derived from an EMBL/GenBank/DDBJ whole genome shotgun (WGS) entry which is preliminary data.</text>
</comment>
<proteinExistence type="inferred from homology"/>
<dbReference type="GO" id="GO:0016020">
    <property type="term" value="C:membrane"/>
    <property type="evidence" value="ECO:0007669"/>
    <property type="project" value="UniProtKB-SubCell"/>
</dbReference>
<feature type="transmembrane region" description="Helical" evidence="6">
    <location>
        <begin position="225"/>
        <end position="246"/>
    </location>
</feature>
<dbReference type="PANTHER" id="PTHR33048">
    <property type="entry name" value="PTH11-LIKE INTEGRAL MEMBRANE PROTEIN (AFU_ORTHOLOGUE AFUA_5G11245)"/>
    <property type="match status" value="1"/>
</dbReference>
<keyword evidence="2 6" id="KW-0812">Transmembrane</keyword>
<evidence type="ECO:0000256" key="5">
    <source>
        <dbReference type="ARBA" id="ARBA00038359"/>
    </source>
</evidence>
<dbReference type="InterPro" id="IPR049326">
    <property type="entry name" value="Rhodopsin_dom_fungi"/>
</dbReference>
<evidence type="ECO:0000259" key="7">
    <source>
        <dbReference type="Pfam" id="PF20684"/>
    </source>
</evidence>
<evidence type="ECO:0000256" key="2">
    <source>
        <dbReference type="ARBA" id="ARBA00022692"/>
    </source>
</evidence>
<dbReference type="PANTHER" id="PTHR33048:SF47">
    <property type="entry name" value="INTEGRAL MEMBRANE PROTEIN-RELATED"/>
    <property type="match status" value="1"/>
</dbReference>
<evidence type="ECO:0000256" key="6">
    <source>
        <dbReference type="SAM" id="Phobius"/>
    </source>
</evidence>
<dbReference type="Pfam" id="PF20684">
    <property type="entry name" value="Fung_rhodopsin"/>
    <property type="match status" value="1"/>
</dbReference>
<dbReference type="InterPro" id="IPR052337">
    <property type="entry name" value="SAT4-like"/>
</dbReference>
<reference evidence="8" key="1">
    <citation type="journal article" date="2023" name="Mol. Phylogenet. Evol.">
        <title>Genome-scale phylogeny and comparative genomics of the fungal order Sordariales.</title>
        <authorList>
            <person name="Hensen N."/>
            <person name="Bonometti L."/>
            <person name="Westerberg I."/>
            <person name="Brannstrom I.O."/>
            <person name="Guillou S."/>
            <person name="Cros-Aarteil S."/>
            <person name="Calhoun S."/>
            <person name="Haridas S."/>
            <person name="Kuo A."/>
            <person name="Mondo S."/>
            <person name="Pangilinan J."/>
            <person name="Riley R."/>
            <person name="LaButti K."/>
            <person name="Andreopoulos B."/>
            <person name="Lipzen A."/>
            <person name="Chen C."/>
            <person name="Yan M."/>
            <person name="Daum C."/>
            <person name="Ng V."/>
            <person name="Clum A."/>
            <person name="Steindorff A."/>
            <person name="Ohm R.A."/>
            <person name="Martin F."/>
            <person name="Silar P."/>
            <person name="Natvig D.O."/>
            <person name="Lalanne C."/>
            <person name="Gautier V."/>
            <person name="Ament-Velasquez S.L."/>
            <person name="Kruys A."/>
            <person name="Hutchinson M.I."/>
            <person name="Powell A.J."/>
            <person name="Barry K."/>
            <person name="Miller A.N."/>
            <person name="Grigoriev I.V."/>
            <person name="Debuchy R."/>
            <person name="Gladieux P."/>
            <person name="Hiltunen Thoren M."/>
            <person name="Johannesson H."/>
        </authorList>
    </citation>
    <scope>NUCLEOTIDE SEQUENCE</scope>
    <source>
        <strain evidence="8">PSN309</strain>
    </source>
</reference>
<evidence type="ECO:0000256" key="1">
    <source>
        <dbReference type="ARBA" id="ARBA00004141"/>
    </source>
</evidence>
<evidence type="ECO:0000313" key="8">
    <source>
        <dbReference type="EMBL" id="KAK4183657.1"/>
    </source>
</evidence>
<evidence type="ECO:0000256" key="4">
    <source>
        <dbReference type="ARBA" id="ARBA00023136"/>
    </source>
</evidence>
<accession>A0AAN6WNS5</accession>
<dbReference type="EMBL" id="MU864533">
    <property type="protein sequence ID" value="KAK4183657.1"/>
    <property type="molecule type" value="Genomic_DNA"/>
</dbReference>
<sequence>MNYDIIAMIPAMTPPPGQTSNFDDPESMQTLVMVVAVSTMSLTLIVVTVRIYTKAVILSNMGIEDYFAILAACGIVAWDSTFLHDSLKGASRHFWDVRAIDVPYLAYMNYLGEILYAVTMWAAKCSIMLQLKRIFCSGQSRDYIFWSIHGLLFVNTAYNTAALFSFIFQCSPREKAWNVLLEGQCINVAAAGVVSGAVNLFLDLGILVVPLLAICHLQMPLKRKIGTSAVFGVGILTCGIAVLGVVLRVPMLYDPDLSWILTKVGIWTMVEYFGTIVIGCMPSFPRFFLYIRGEATPGLSVSGPKASTGKTLADSWPSAPRKIKQFGDEEVGVAITTDDASFMELEHVRKNQNMYLHNT</sequence>
<keyword evidence="4 6" id="KW-0472">Membrane</keyword>
<feature type="transmembrane region" description="Helical" evidence="6">
    <location>
        <begin position="65"/>
        <end position="84"/>
    </location>
</feature>
<name>A0AAN6WNS5_9PEZI</name>
<feature type="transmembrane region" description="Helical" evidence="6">
    <location>
        <begin position="104"/>
        <end position="123"/>
    </location>
</feature>